<gene>
    <name evidence="2" type="ORF">BU16DRAFT_556141</name>
</gene>
<dbReference type="EMBL" id="MU004182">
    <property type="protein sequence ID" value="KAF2501664.1"/>
    <property type="molecule type" value="Genomic_DNA"/>
</dbReference>
<feature type="region of interest" description="Disordered" evidence="1">
    <location>
        <begin position="225"/>
        <end position="268"/>
    </location>
</feature>
<protein>
    <submittedName>
        <fullName evidence="2">Uncharacterized protein</fullName>
    </submittedName>
</protein>
<evidence type="ECO:0000313" key="3">
    <source>
        <dbReference type="Proteomes" id="UP000799750"/>
    </source>
</evidence>
<feature type="compositionally biased region" description="Pro residues" evidence="1">
    <location>
        <begin position="113"/>
        <end position="123"/>
    </location>
</feature>
<feature type="region of interest" description="Disordered" evidence="1">
    <location>
        <begin position="59"/>
        <end position="135"/>
    </location>
</feature>
<feature type="compositionally biased region" description="Acidic residues" evidence="1">
    <location>
        <begin position="199"/>
        <end position="208"/>
    </location>
</feature>
<feature type="compositionally biased region" description="Polar residues" evidence="1">
    <location>
        <begin position="181"/>
        <end position="196"/>
    </location>
</feature>
<feature type="compositionally biased region" description="Polar residues" evidence="1">
    <location>
        <begin position="243"/>
        <end position="255"/>
    </location>
</feature>
<proteinExistence type="predicted"/>
<evidence type="ECO:0000313" key="2">
    <source>
        <dbReference type="EMBL" id="KAF2501664.1"/>
    </source>
</evidence>
<organism evidence="2 3">
    <name type="scientific">Lophium mytilinum</name>
    <dbReference type="NCBI Taxonomy" id="390894"/>
    <lineage>
        <taxon>Eukaryota</taxon>
        <taxon>Fungi</taxon>
        <taxon>Dikarya</taxon>
        <taxon>Ascomycota</taxon>
        <taxon>Pezizomycotina</taxon>
        <taxon>Dothideomycetes</taxon>
        <taxon>Pleosporomycetidae</taxon>
        <taxon>Mytilinidiales</taxon>
        <taxon>Mytilinidiaceae</taxon>
        <taxon>Lophium</taxon>
    </lineage>
</organism>
<dbReference type="Proteomes" id="UP000799750">
    <property type="component" value="Unassembled WGS sequence"/>
</dbReference>
<feature type="compositionally biased region" description="Polar residues" evidence="1">
    <location>
        <begin position="72"/>
        <end position="81"/>
    </location>
</feature>
<keyword evidence="3" id="KW-1185">Reference proteome</keyword>
<dbReference type="AlphaFoldDB" id="A0A6A6RB35"/>
<feature type="region of interest" description="Disordered" evidence="1">
    <location>
        <begin position="169"/>
        <end position="212"/>
    </location>
</feature>
<reference evidence="2" key="1">
    <citation type="journal article" date="2020" name="Stud. Mycol.">
        <title>101 Dothideomycetes genomes: a test case for predicting lifestyles and emergence of pathogens.</title>
        <authorList>
            <person name="Haridas S."/>
            <person name="Albert R."/>
            <person name="Binder M."/>
            <person name="Bloem J."/>
            <person name="Labutti K."/>
            <person name="Salamov A."/>
            <person name="Andreopoulos B."/>
            <person name="Baker S."/>
            <person name="Barry K."/>
            <person name="Bills G."/>
            <person name="Bluhm B."/>
            <person name="Cannon C."/>
            <person name="Castanera R."/>
            <person name="Culley D."/>
            <person name="Daum C."/>
            <person name="Ezra D."/>
            <person name="Gonzalez J."/>
            <person name="Henrissat B."/>
            <person name="Kuo A."/>
            <person name="Liang C."/>
            <person name="Lipzen A."/>
            <person name="Lutzoni F."/>
            <person name="Magnuson J."/>
            <person name="Mondo S."/>
            <person name="Nolan M."/>
            <person name="Ohm R."/>
            <person name="Pangilinan J."/>
            <person name="Park H.-J."/>
            <person name="Ramirez L."/>
            <person name="Alfaro M."/>
            <person name="Sun H."/>
            <person name="Tritt A."/>
            <person name="Yoshinaga Y."/>
            <person name="Zwiers L.-H."/>
            <person name="Turgeon B."/>
            <person name="Goodwin S."/>
            <person name="Spatafora J."/>
            <person name="Crous P."/>
            <person name="Grigoriev I."/>
        </authorList>
    </citation>
    <scope>NUCLEOTIDE SEQUENCE</scope>
    <source>
        <strain evidence="2">CBS 269.34</strain>
    </source>
</reference>
<accession>A0A6A6RB35</accession>
<name>A0A6A6RB35_9PEZI</name>
<evidence type="ECO:0000256" key="1">
    <source>
        <dbReference type="SAM" id="MobiDB-lite"/>
    </source>
</evidence>
<dbReference type="OrthoDB" id="2328572at2759"/>
<sequence>MYKMWKRVSCHLTVNKKRAGELTCLSGVQCHYSFRANLGKPKGSLNKKTLERLRRNAEQQAALDPTPEHMRSQSISDSPCHTNHERNQQFPESNGSMDMQRTMSVCDPMTTLPMPPQQQPTPLSPASLDDIMGLGSNSLSDNSGFSNLSMFDDSMPDFHDSIDVMHPFSPKFPSGAPTPPRSQSYASIQSVQPASCESSSDDSSDSDSDESKKLEAFTLFTSACTRRSQPSVPPPYTSRHDSFASNWGPQESYNPIPSPATTDSHSSRSHTRVGSLSCACFQTLTEQLCQIRAAETQQTSPYRAASGIDTTLHRTTSTLTSVSAFLTCPVCSTDLHVFSIASMLLSTTLTLSEALVTPGPQLDIRIGSYAASGALGEVVKTVLVSTELGKLKELLTVYGRKVDCLQGEAAHVDFLRFQARNLDRELRRMTKRVAVPDLRAMAR</sequence>
<feature type="compositionally biased region" description="Polar residues" evidence="1">
    <location>
        <begin position="88"/>
        <end position="103"/>
    </location>
</feature>